<feature type="domain" description="Activator of Hsp90 ATPase homologue 1/2-like C-terminal" evidence="2">
    <location>
        <begin position="12"/>
        <end position="139"/>
    </location>
</feature>
<reference evidence="3 4" key="1">
    <citation type="submission" date="2018-10" db="EMBL/GenBank/DDBJ databases">
        <title>Phylogenomics of Brevibacillus.</title>
        <authorList>
            <person name="Dunlap C."/>
        </authorList>
    </citation>
    <scope>NUCLEOTIDE SEQUENCE [LARGE SCALE GENOMIC DNA]</scope>
    <source>
        <strain evidence="3 4">JCM 15716</strain>
    </source>
</reference>
<evidence type="ECO:0000259" key="2">
    <source>
        <dbReference type="Pfam" id="PF08327"/>
    </source>
</evidence>
<protein>
    <submittedName>
        <fullName evidence="3">SRPBCC domain-containing protein</fullName>
    </submittedName>
</protein>
<dbReference type="CDD" id="cd07814">
    <property type="entry name" value="SRPBCC_CalC_Aha1-like"/>
    <property type="match status" value="1"/>
</dbReference>
<dbReference type="InterPro" id="IPR023393">
    <property type="entry name" value="START-like_dom_sf"/>
</dbReference>
<dbReference type="RefSeq" id="WP_122918637.1">
    <property type="nucleotide sequence ID" value="NZ_RHHQ01000012.1"/>
</dbReference>
<dbReference type="Gene3D" id="3.30.530.20">
    <property type="match status" value="1"/>
</dbReference>
<name>A0A3M8DFM6_9BACL</name>
<comment type="similarity">
    <text evidence="1">Belongs to the AHA1 family.</text>
</comment>
<gene>
    <name evidence="3" type="ORF">EDM56_14605</name>
</gene>
<keyword evidence="4" id="KW-1185">Reference proteome</keyword>
<proteinExistence type="inferred from homology"/>
<evidence type="ECO:0000256" key="1">
    <source>
        <dbReference type="ARBA" id="ARBA00006817"/>
    </source>
</evidence>
<dbReference type="InterPro" id="IPR013538">
    <property type="entry name" value="ASHA1/2-like_C"/>
</dbReference>
<dbReference type="EMBL" id="RHHQ01000012">
    <property type="protein sequence ID" value="RNB86940.1"/>
    <property type="molecule type" value="Genomic_DNA"/>
</dbReference>
<evidence type="ECO:0000313" key="4">
    <source>
        <dbReference type="Proteomes" id="UP000271031"/>
    </source>
</evidence>
<accession>A0A3M8DFM6</accession>
<comment type="caution">
    <text evidence="3">The sequence shown here is derived from an EMBL/GenBank/DDBJ whole genome shotgun (WGS) entry which is preliminary data.</text>
</comment>
<dbReference type="OrthoDB" id="2355173at2"/>
<evidence type="ECO:0000313" key="3">
    <source>
        <dbReference type="EMBL" id="RNB86940.1"/>
    </source>
</evidence>
<sequence>MSLTLSLDFQYKTSIEKLWTALTDSNKLSKWMVNIHTGQAMENDFKPVVGHHFQFRTQPTEYWDGIVAGEVLIVEAPNRLSYTWSSGGEKHTVTWTLQELEEGKVNLHLDQTGISNEQALGGAKYGWSNWCGELGKVLEQ</sequence>
<organism evidence="3 4">
    <name type="scientific">Brevibacillus fluminis</name>
    <dbReference type="NCBI Taxonomy" id="511487"/>
    <lineage>
        <taxon>Bacteria</taxon>
        <taxon>Bacillati</taxon>
        <taxon>Bacillota</taxon>
        <taxon>Bacilli</taxon>
        <taxon>Bacillales</taxon>
        <taxon>Paenibacillaceae</taxon>
        <taxon>Brevibacillus</taxon>
    </lineage>
</organism>
<dbReference type="AlphaFoldDB" id="A0A3M8DFM6"/>
<dbReference type="Pfam" id="PF08327">
    <property type="entry name" value="AHSA1"/>
    <property type="match status" value="1"/>
</dbReference>
<dbReference type="Proteomes" id="UP000271031">
    <property type="component" value="Unassembled WGS sequence"/>
</dbReference>
<dbReference type="SUPFAM" id="SSF55961">
    <property type="entry name" value="Bet v1-like"/>
    <property type="match status" value="1"/>
</dbReference>